<comment type="caution">
    <text evidence="1">The sequence shown here is derived from an EMBL/GenBank/DDBJ whole genome shotgun (WGS) entry which is preliminary data.</text>
</comment>
<protein>
    <recommendedName>
        <fullName evidence="3">Antibiotic biosynthesis monooxygenase</fullName>
    </recommendedName>
</protein>
<dbReference type="Proteomes" id="UP000282311">
    <property type="component" value="Unassembled WGS sequence"/>
</dbReference>
<name>A0A3B0AUH0_9BACL</name>
<gene>
    <name evidence="1" type="ORF">D7M11_34715</name>
</gene>
<sequence>MEIVFVEYKVFPEKRDAYLSWVKQIRFQHPRMTHYEASDQASLFVELWLNVGEEEYRSFKTARLHNPAAPWSELAEFVPGGLEKVHVWHFRSTRV</sequence>
<dbReference type="EMBL" id="RBAH01000047">
    <property type="protein sequence ID" value="RKN62886.1"/>
    <property type="molecule type" value="Genomic_DNA"/>
</dbReference>
<accession>A0A3B0AUH0</accession>
<dbReference type="AlphaFoldDB" id="A0A3B0AUH0"/>
<evidence type="ECO:0000313" key="2">
    <source>
        <dbReference type="Proteomes" id="UP000282311"/>
    </source>
</evidence>
<keyword evidence="2" id="KW-1185">Reference proteome</keyword>
<evidence type="ECO:0008006" key="3">
    <source>
        <dbReference type="Google" id="ProtNLM"/>
    </source>
</evidence>
<proteinExistence type="predicted"/>
<evidence type="ECO:0000313" key="1">
    <source>
        <dbReference type="EMBL" id="RKN62886.1"/>
    </source>
</evidence>
<reference evidence="1 2" key="1">
    <citation type="journal article" date="2007" name="Int. J. Syst. Evol. Microbiol.">
        <title>Paenibacillus ginsengarvi sp. nov., isolated from soil from ginseng cultivation.</title>
        <authorList>
            <person name="Yoon M.H."/>
            <person name="Ten L.N."/>
            <person name="Im W.T."/>
        </authorList>
    </citation>
    <scope>NUCLEOTIDE SEQUENCE [LARGE SCALE GENOMIC DNA]</scope>
    <source>
        <strain evidence="1 2">KCTC 13059</strain>
    </source>
</reference>
<dbReference type="RefSeq" id="WP_120751855.1">
    <property type="nucleotide sequence ID" value="NZ_RBAH01000047.1"/>
</dbReference>
<organism evidence="1 2">
    <name type="scientific">Paenibacillus ginsengarvi</name>
    <dbReference type="NCBI Taxonomy" id="400777"/>
    <lineage>
        <taxon>Bacteria</taxon>
        <taxon>Bacillati</taxon>
        <taxon>Bacillota</taxon>
        <taxon>Bacilli</taxon>
        <taxon>Bacillales</taxon>
        <taxon>Paenibacillaceae</taxon>
        <taxon>Paenibacillus</taxon>
    </lineage>
</organism>
<dbReference type="OrthoDB" id="2967153at2"/>